<dbReference type="InterPro" id="IPR005646">
    <property type="entry name" value="FapA"/>
</dbReference>
<dbReference type="PANTHER" id="PTHR38032:SF1">
    <property type="entry name" value="RNA-BINDING PROTEIN KHPB N-TERMINAL DOMAIN-CONTAINING PROTEIN"/>
    <property type="match status" value="1"/>
</dbReference>
<dbReference type="Proteomes" id="UP001164803">
    <property type="component" value="Chromosome"/>
</dbReference>
<dbReference type="RefSeq" id="WP_268044178.1">
    <property type="nucleotide sequence ID" value="NZ_CP104064.1"/>
</dbReference>
<dbReference type="Pfam" id="PF03961">
    <property type="entry name" value="FapA"/>
    <property type="match status" value="2"/>
</dbReference>
<dbReference type="InterPro" id="IPR046866">
    <property type="entry name" value="FapA_N"/>
</dbReference>
<dbReference type="Gene3D" id="3.30.30.80">
    <property type="entry name" value="probable RNA-binding protein from clostridium symbiosum atcc 14940"/>
    <property type="match status" value="1"/>
</dbReference>
<dbReference type="Pfam" id="PF14804">
    <property type="entry name" value="Jag_N"/>
    <property type="match status" value="1"/>
</dbReference>
<proteinExistence type="predicted"/>
<dbReference type="SMART" id="SM01245">
    <property type="entry name" value="Jag_N"/>
    <property type="match status" value="1"/>
</dbReference>
<dbReference type="PANTHER" id="PTHR38032">
    <property type="entry name" value="POLYMERASE-RELATED"/>
    <property type="match status" value="1"/>
</dbReference>
<accession>A0ABY6Z1M8</accession>
<reference evidence="2" key="1">
    <citation type="submission" date="2022-08" db="EMBL/GenBank/DDBJ databases">
        <title>Alicyclobacillus dauci DSM2870, complete genome.</title>
        <authorList>
            <person name="Wang Q."/>
            <person name="Cai R."/>
            <person name="Wang Z."/>
        </authorList>
    </citation>
    <scope>NUCLEOTIDE SEQUENCE</scope>
    <source>
        <strain evidence="2">DSM 28700</strain>
    </source>
</reference>
<sequence>MLGAIITRGKTIQEAVHQAAIQLNVPDDAIDYEVIYKGSRTRLWPRPAVIQASVKKSLSEEAGLPQTASESQSIAFKQSEEVASTETELRQSTTEAAVWVRDGQVHCKNGSYNYALLTPSEDMVLRVNGHVVTGTSIVTEADQIEVELQDEHVPSQVNISISEDKMQVVLEIIPGYRLTRRLREQPPSSQISLEVTESKHVQNDVTQLLLYEKLTKSGVKYGFDHEQIKLACEAQEPSTYIVARGLEPTPGQDGLFELVSKEKNDQRDQFTLSDKIDWKERFSLPNVKAGEVVGRPIPAKPGVSGKNVLNQEIPAPPVSELTIVTGEGTVLYGDDQSVVATIAGRIKMQERSRNTLCFSILPQYVHNGSVNPETGNIRFRGDVYILGNIDEGMTVESGGNLHVTGIVTNATIITNGDAVITGPVIGSEIICGHTGLLWQQILPSFKLINQNLTELIVAARQLERNPAFSRGDLAGKGLQPLLKLLTEMKFKGLPDRIKEVRDKVKGQKNSFGPDVHKVVDFLEGAFLYFHPLASNIQQLQSFADFMDSVISSIEYDSTKKMNIQVQSLTSSSIESAWDVIVERFAYGSRIHCKGGLHVDGTLRGGSVQAGQFIEAIEIGSQRGSRTDVQVASNKGYVTAEFVGTDTTISISGTAMKLVSEEKAVNARLSDRGDLVLR</sequence>
<gene>
    <name evidence="2" type="ORF">NZD86_21895</name>
</gene>
<evidence type="ECO:0000259" key="1">
    <source>
        <dbReference type="SMART" id="SM01245"/>
    </source>
</evidence>
<dbReference type="InterPro" id="IPR032782">
    <property type="entry name" value="KhpB_N"/>
</dbReference>
<protein>
    <submittedName>
        <fullName evidence="2">FapA family protein</fullName>
    </submittedName>
</protein>
<feature type="domain" description="RNA-binding protein KhpB N-terminal" evidence="1">
    <location>
        <begin position="6"/>
        <end position="55"/>
    </location>
</feature>
<evidence type="ECO:0000313" key="2">
    <source>
        <dbReference type="EMBL" id="WAH36792.1"/>
    </source>
</evidence>
<dbReference type="Pfam" id="PF20250">
    <property type="entry name" value="FapA_N"/>
    <property type="match status" value="1"/>
</dbReference>
<organism evidence="2 3">
    <name type="scientific">Alicyclobacillus dauci</name>
    <dbReference type="NCBI Taxonomy" id="1475485"/>
    <lineage>
        <taxon>Bacteria</taxon>
        <taxon>Bacillati</taxon>
        <taxon>Bacillota</taxon>
        <taxon>Bacilli</taxon>
        <taxon>Bacillales</taxon>
        <taxon>Alicyclobacillaceae</taxon>
        <taxon>Alicyclobacillus</taxon>
    </lineage>
</organism>
<dbReference type="EMBL" id="CP104064">
    <property type="protein sequence ID" value="WAH36792.1"/>
    <property type="molecule type" value="Genomic_DNA"/>
</dbReference>
<name>A0ABY6Z1M8_9BACL</name>
<keyword evidence="3" id="KW-1185">Reference proteome</keyword>
<evidence type="ECO:0000313" key="3">
    <source>
        <dbReference type="Proteomes" id="UP001164803"/>
    </source>
</evidence>
<dbReference type="InterPro" id="IPR046865">
    <property type="entry name" value="FapA_b_solenoid"/>
</dbReference>
<dbReference type="InterPro" id="IPR038247">
    <property type="entry name" value="Jag_N_dom_sf"/>
</dbReference>